<dbReference type="EMBL" id="MHNI01000018">
    <property type="protein sequence ID" value="OGZ42482.1"/>
    <property type="molecule type" value="Genomic_DNA"/>
</dbReference>
<dbReference type="Proteomes" id="UP000176700">
    <property type="component" value="Unassembled WGS sequence"/>
</dbReference>
<dbReference type="InterPro" id="IPR006059">
    <property type="entry name" value="SBP"/>
</dbReference>
<comment type="caution">
    <text evidence="1">The sequence shown here is derived from an EMBL/GenBank/DDBJ whole genome shotgun (WGS) entry which is preliminary data.</text>
</comment>
<dbReference type="Pfam" id="PF13416">
    <property type="entry name" value="SBP_bac_8"/>
    <property type="match status" value="1"/>
</dbReference>
<name>A0A1G2FXN1_9BACT</name>
<proteinExistence type="predicted"/>
<evidence type="ECO:0008006" key="3">
    <source>
        <dbReference type="Google" id="ProtNLM"/>
    </source>
</evidence>
<evidence type="ECO:0000313" key="2">
    <source>
        <dbReference type="Proteomes" id="UP000176700"/>
    </source>
</evidence>
<dbReference type="PANTHER" id="PTHR43649">
    <property type="entry name" value="ARABINOSE-BINDING PROTEIN-RELATED"/>
    <property type="match status" value="1"/>
</dbReference>
<dbReference type="AlphaFoldDB" id="A0A1G2FXN1"/>
<protein>
    <recommendedName>
        <fullName evidence="3">Sugar ABC transporter substrate-binding protein</fullName>
    </recommendedName>
</protein>
<dbReference type="InterPro" id="IPR050490">
    <property type="entry name" value="Bact_solute-bd_prot1"/>
</dbReference>
<accession>A0A1G2FXN1</accession>
<sequence>MNKEKILIIGGALIVLILVGLVLASFFSTEKPSLQAAELTVWGTIPKDIFNKHAVIYRRQVRGGNITYEQKDPETYEEELINALAARKGPDMWIMNQDLIRLHEDKTAPLPPILFTAREFQEQFVDITHDLYLKADPEKRIDRIIAIPLWVDPMVLYWNKELFNTHAIAGPPLTWDETLEFSKKITKQDVSRAITVSGIAFGRANNIPLFRDIIALLLLQQGSDIADEKDLVVFGGGDRTGGTERNPAQSVLRFYTDFSNPGRDTYTWNPALPKPEEHFVKGSLGMMLEYASRYGNIKEKAPHLAFDVAKVPQLSTDSIPVTVAQVPAIVVSAQAKQKEIAAWQFALWLTEEERITDYVEALNVAPARRDILRKDINHEFWPLLKSSALQSKWIRDPIPKETHTIIREMIESVASAQLTISEAVSQANLKIKKVLK</sequence>
<reference evidence="1 2" key="1">
    <citation type="journal article" date="2016" name="Nat. Commun.">
        <title>Thousands of microbial genomes shed light on interconnected biogeochemical processes in an aquifer system.</title>
        <authorList>
            <person name="Anantharaman K."/>
            <person name="Brown C.T."/>
            <person name="Hug L.A."/>
            <person name="Sharon I."/>
            <person name="Castelle C.J."/>
            <person name="Probst A.J."/>
            <person name="Thomas B.C."/>
            <person name="Singh A."/>
            <person name="Wilkins M.J."/>
            <person name="Karaoz U."/>
            <person name="Brodie E.L."/>
            <person name="Williams K.H."/>
            <person name="Hubbard S.S."/>
            <person name="Banfield J.F."/>
        </authorList>
    </citation>
    <scope>NUCLEOTIDE SEQUENCE [LARGE SCALE GENOMIC DNA]</scope>
</reference>
<organism evidence="1 2">
    <name type="scientific">Candidatus Ryanbacteria bacterium RIFCSPHIGHO2_01_45_13</name>
    <dbReference type="NCBI Taxonomy" id="1802112"/>
    <lineage>
        <taxon>Bacteria</taxon>
        <taxon>Candidatus Ryaniibacteriota</taxon>
    </lineage>
</organism>
<dbReference type="PANTHER" id="PTHR43649:SF12">
    <property type="entry name" value="DIACETYLCHITOBIOSE BINDING PROTEIN DASA"/>
    <property type="match status" value="1"/>
</dbReference>
<evidence type="ECO:0000313" key="1">
    <source>
        <dbReference type="EMBL" id="OGZ42482.1"/>
    </source>
</evidence>
<dbReference type="SUPFAM" id="SSF53850">
    <property type="entry name" value="Periplasmic binding protein-like II"/>
    <property type="match status" value="1"/>
</dbReference>
<gene>
    <name evidence="1" type="ORF">A2W41_03825</name>
</gene>
<dbReference type="Gene3D" id="3.40.190.10">
    <property type="entry name" value="Periplasmic binding protein-like II"/>
    <property type="match status" value="1"/>
</dbReference>